<reference evidence="2" key="1">
    <citation type="journal article" date="2019" name="Int. J. Syst. Evol. Microbiol.">
        <title>The Global Catalogue of Microorganisms (GCM) 10K type strain sequencing project: providing services to taxonomists for standard genome sequencing and annotation.</title>
        <authorList>
            <consortium name="The Broad Institute Genomics Platform"/>
            <consortium name="The Broad Institute Genome Sequencing Center for Infectious Disease"/>
            <person name="Wu L."/>
            <person name="Ma J."/>
        </authorList>
    </citation>
    <scope>NUCLEOTIDE SEQUENCE [LARGE SCALE GENOMIC DNA]</scope>
    <source>
        <strain evidence="2">JCM 17525</strain>
    </source>
</reference>
<comment type="caution">
    <text evidence="1">The sequence shown here is derived from an EMBL/GenBank/DDBJ whole genome shotgun (WGS) entry which is preliminary data.</text>
</comment>
<dbReference type="Proteomes" id="UP001501456">
    <property type="component" value="Unassembled WGS sequence"/>
</dbReference>
<proteinExistence type="predicted"/>
<name>A0ABP7GWR4_9FLAO</name>
<dbReference type="EMBL" id="BAABBI010000001">
    <property type="protein sequence ID" value="GAA3777742.1"/>
    <property type="molecule type" value="Genomic_DNA"/>
</dbReference>
<evidence type="ECO:0000313" key="1">
    <source>
        <dbReference type="EMBL" id="GAA3777742.1"/>
    </source>
</evidence>
<keyword evidence="2" id="KW-1185">Reference proteome</keyword>
<gene>
    <name evidence="1" type="ORF">GCM10022271_07440</name>
</gene>
<dbReference type="PROSITE" id="PS51257">
    <property type="entry name" value="PROKAR_LIPOPROTEIN"/>
    <property type="match status" value="1"/>
</dbReference>
<accession>A0ABP7GWR4</accession>
<evidence type="ECO:0000313" key="2">
    <source>
        <dbReference type="Proteomes" id="UP001501456"/>
    </source>
</evidence>
<protein>
    <submittedName>
        <fullName evidence="1">Uncharacterized protein</fullName>
    </submittedName>
</protein>
<sequence>MRITLYLLTVFIILSCQEKTVNIKYYPTNEFSVEEDYLKLDLDTTSLNFKEITNLISENLYDNRKTIIEIQDGSTLKKIIPFSRSGCYFHEKNTLGVKLDSIRLYNATKYSIQELRPVLKKHYLDIHKNYPYSKFPQVPIIEVEIDTNRTGKELKSFLISITRTFDEIKTEVNDSIELTIFFNWFRQVPPPPKPPLKDMSKVIEIIEDD</sequence>
<dbReference type="RefSeq" id="WP_344727232.1">
    <property type="nucleotide sequence ID" value="NZ_BAABBI010000001.1"/>
</dbReference>
<organism evidence="1 2">
    <name type="scientific">Corallibacter vietnamensis</name>
    <dbReference type="NCBI Taxonomy" id="904130"/>
    <lineage>
        <taxon>Bacteria</taxon>
        <taxon>Pseudomonadati</taxon>
        <taxon>Bacteroidota</taxon>
        <taxon>Flavobacteriia</taxon>
        <taxon>Flavobacteriales</taxon>
        <taxon>Flavobacteriaceae</taxon>
        <taxon>Corallibacter</taxon>
    </lineage>
</organism>